<dbReference type="PANTHER" id="PTHR43003">
    <property type="entry name" value="DNA-3-METHYLADENINE GLYCOSYLASE"/>
    <property type="match status" value="1"/>
</dbReference>
<dbReference type="GO" id="GO:0008725">
    <property type="term" value="F:DNA-3-methyladenine glycosylase activity"/>
    <property type="evidence" value="ECO:0007669"/>
    <property type="project" value="TreeGrafter"/>
</dbReference>
<dbReference type="FunFam" id="1.10.340.30:FF:000004">
    <property type="entry name" value="DNA-3-methyladenine glycosylase II"/>
    <property type="match status" value="1"/>
</dbReference>
<evidence type="ECO:0000313" key="7">
    <source>
        <dbReference type="EMBL" id="TVY10134.1"/>
    </source>
</evidence>
<evidence type="ECO:0000259" key="6">
    <source>
        <dbReference type="SMART" id="SM00478"/>
    </source>
</evidence>
<evidence type="ECO:0000313" key="8">
    <source>
        <dbReference type="Proteomes" id="UP000317036"/>
    </source>
</evidence>
<dbReference type="SMART" id="SM00478">
    <property type="entry name" value="ENDO3c"/>
    <property type="match status" value="1"/>
</dbReference>
<gene>
    <name evidence="7" type="ORF">FPZ49_10490</name>
</gene>
<keyword evidence="8" id="KW-1185">Reference proteome</keyword>
<dbReference type="GO" id="GO:0043916">
    <property type="term" value="F:DNA-7-methylguanine glycosylase activity"/>
    <property type="evidence" value="ECO:0007669"/>
    <property type="project" value="TreeGrafter"/>
</dbReference>
<dbReference type="Proteomes" id="UP000317036">
    <property type="component" value="Unassembled WGS sequence"/>
</dbReference>
<proteinExistence type="inferred from homology"/>
<feature type="domain" description="HhH-GPD" evidence="6">
    <location>
        <begin position="133"/>
        <end position="297"/>
    </location>
</feature>
<dbReference type="InterPro" id="IPR011257">
    <property type="entry name" value="DNA_glycosylase"/>
</dbReference>
<dbReference type="RefSeq" id="WP_144846236.1">
    <property type="nucleotide sequence ID" value="NZ_VNJI01000010.1"/>
</dbReference>
<dbReference type="Pfam" id="PF00730">
    <property type="entry name" value="HhH-GPD"/>
    <property type="match status" value="1"/>
</dbReference>
<comment type="caution">
    <text evidence="7">The sequence shown here is derived from an EMBL/GenBank/DDBJ whole genome shotgun (WGS) entry which is preliminary data.</text>
</comment>
<dbReference type="PANTHER" id="PTHR43003:SF5">
    <property type="entry name" value="DNA-3-METHYLADENINE GLYCOSYLASE"/>
    <property type="match status" value="1"/>
</dbReference>
<protein>
    <recommendedName>
        <fullName evidence="3">DNA-3-methyladenine glycosylase II</fullName>
        <ecNumber evidence="3">3.2.2.21</ecNumber>
    </recommendedName>
</protein>
<dbReference type="EC" id="3.2.2.21" evidence="3"/>
<evidence type="ECO:0000256" key="4">
    <source>
        <dbReference type="ARBA" id="ARBA00022763"/>
    </source>
</evidence>
<sequence length="300" mass="34496">MTEIILYPKAPYDFSKIIGRIQGVKHEMYRLEGESLCRTIRLDSGARLIRTRSVGTIGEPQLQVEVQGELLEKDQRQLTTSLERMLSVSVDLNPFYSHMKSVGQEWNAICERFVGLPLVLEADLFECMCKTIIGQQLNLAFASELDKRLMQLTTEPIELAGISYPVFPSPEQVARLEYEQLQALQFSRRKAEYVIDWARKVADGTVDLDALYAFSNEEIVERLTRLRGVGRWSVECFLLFGMGRTDLLPAADIGLRNALKKLYRLDEQPKEDEVRRMGAAWTPWSSYATFYLWESLHDED</sequence>
<evidence type="ECO:0000256" key="5">
    <source>
        <dbReference type="ARBA" id="ARBA00023204"/>
    </source>
</evidence>
<dbReference type="GO" id="GO:0005737">
    <property type="term" value="C:cytoplasm"/>
    <property type="evidence" value="ECO:0007669"/>
    <property type="project" value="TreeGrafter"/>
</dbReference>
<name>A0A559KDF4_9BACL</name>
<dbReference type="AlphaFoldDB" id="A0A559KDF4"/>
<keyword evidence="4" id="KW-0227">DNA damage</keyword>
<accession>A0A559KDF4</accession>
<comment type="catalytic activity">
    <reaction evidence="1">
        <text>Hydrolysis of alkylated DNA, releasing 3-methyladenine, 3-methylguanine, 7-methylguanine and 7-methyladenine.</text>
        <dbReference type="EC" id="3.2.2.21"/>
    </reaction>
</comment>
<dbReference type="GO" id="GO:0032993">
    <property type="term" value="C:protein-DNA complex"/>
    <property type="evidence" value="ECO:0007669"/>
    <property type="project" value="TreeGrafter"/>
</dbReference>
<comment type="similarity">
    <text evidence="2">Belongs to the alkylbase DNA glycosidase AlkA family.</text>
</comment>
<evidence type="ECO:0000256" key="3">
    <source>
        <dbReference type="ARBA" id="ARBA00012000"/>
    </source>
</evidence>
<evidence type="ECO:0000256" key="2">
    <source>
        <dbReference type="ARBA" id="ARBA00010817"/>
    </source>
</evidence>
<dbReference type="OrthoDB" id="9785929at2"/>
<organism evidence="7 8">
    <name type="scientific">Paenibacillus cremeus</name>
    <dbReference type="NCBI Taxonomy" id="2163881"/>
    <lineage>
        <taxon>Bacteria</taxon>
        <taxon>Bacillati</taxon>
        <taxon>Bacillota</taxon>
        <taxon>Bacilli</taxon>
        <taxon>Bacillales</taxon>
        <taxon>Paenibacillaceae</taxon>
        <taxon>Paenibacillus</taxon>
    </lineage>
</organism>
<dbReference type="GO" id="GO:0006285">
    <property type="term" value="P:base-excision repair, AP site formation"/>
    <property type="evidence" value="ECO:0007669"/>
    <property type="project" value="TreeGrafter"/>
</dbReference>
<dbReference type="SUPFAM" id="SSF48150">
    <property type="entry name" value="DNA-glycosylase"/>
    <property type="match status" value="1"/>
</dbReference>
<dbReference type="InterPro" id="IPR051912">
    <property type="entry name" value="Alkylbase_DNA_Glycosylase/TA"/>
</dbReference>
<dbReference type="InterPro" id="IPR003265">
    <property type="entry name" value="HhH-GPD_domain"/>
</dbReference>
<evidence type="ECO:0000256" key="1">
    <source>
        <dbReference type="ARBA" id="ARBA00000086"/>
    </source>
</evidence>
<dbReference type="Gene3D" id="1.10.340.30">
    <property type="entry name" value="Hypothetical protein, domain 2"/>
    <property type="match status" value="1"/>
</dbReference>
<dbReference type="CDD" id="cd00056">
    <property type="entry name" value="ENDO3c"/>
    <property type="match status" value="1"/>
</dbReference>
<reference evidence="7 8" key="1">
    <citation type="submission" date="2019-07" db="EMBL/GenBank/DDBJ databases">
        <authorList>
            <person name="Kim J."/>
        </authorList>
    </citation>
    <scope>NUCLEOTIDE SEQUENCE [LARGE SCALE GENOMIC DNA]</scope>
    <source>
        <strain evidence="7 8">JC52</strain>
    </source>
</reference>
<keyword evidence="5" id="KW-0234">DNA repair</keyword>
<dbReference type="GO" id="GO:0006307">
    <property type="term" value="P:DNA alkylation repair"/>
    <property type="evidence" value="ECO:0007669"/>
    <property type="project" value="TreeGrafter"/>
</dbReference>
<dbReference type="GO" id="GO:0032131">
    <property type="term" value="F:alkylated DNA binding"/>
    <property type="evidence" value="ECO:0007669"/>
    <property type="project" value="TreeGrafter"/>
</dbReference>
<dbReference type="EMBL" id="VNJI01000010">
    <property type="protein sequence ID" value="TVY10134.1"/>
    <property type="molecule type" value="Genomic_DNA"/>
</dbReference>
<dbReference type="Gene3D" id="1.10.1670.40">
    <property type="match status" value="1"/>
</dbReference>